<gene>
    <name evidence="2" type="ORF">ACFSC7_16850</name>
</gene>
<evidence type="ECO:0000259" key="1">
    <source>
        <dbReference type="Pfam" id="PF24698"/>
    </source>
</evidence>
<evidence type="ECO:0000313" key="3">
    <source>
        <dbReference type="Proteomes" id="UP001597327"/>
    </source>
</evidence>
<sequence>MAKYDALRAYLTTLNDVQWCPRLDEIEAIIGSRLPGSATRHRTWWANSGGNLVHQNAWLDAGWRVDSVDLARHRVVFRRSRLGGLAGTARSEPAIQPAPERLSNPELARARAALKEPVTVSLRAEWTTVGSLDQLARAPDLLGEGGGVLRVVHLGSPNSASILIDCNRLSEALDWLVDGQRLPARELETMISMPGRSETEVQVLRSGNAWLLAGGKGRKADLGEERERRMVAELLLLQERQSGRGETLLSL</sequence>
<dbReference type="Proteomes" id="UP001597327">
    <property type="component" value="Unassembled WGS sequence"/>
</dbReference>
<name>A0ABW4K1D5_9HYPH</name>
<reference evidence="3" key="1">
    <citation type="journal article" date="2019" name="Int. J. Syst. Evol. Microbiol.">
        <title>The Global Catalogue of Microorganisms (GCM) 10K type strain sequencing project: providing services to taxonomists for standard genome sequencing and annotation.</title>
        <authorList>
            <consortium name="The Broad Institute Genomics Platform"/>
            <consortium name="The Broad Institute Genome Sequencing Center for Infectious Disease"/>
            <person name="Wu L."/>
            <person name="Ma J."/>
        </authorList>
    </citation>
    <scope>NUCLEOTIDE SEQUENCE [LARGE SCALE GENOMIC DNA]</scope>
    <source>
        <strain evidence="3">JCM 3369</strain>
    </source>
</reference>
<comment type="caution">
    <text evidence="2">The sequence shown here is derived from an EMBL/GenBank/DDBJ whole genome shotgun (WGS) entry which is preliminary data.</text>
</comment>
<dbReference type="Pfam" id="PF24698">
    <property type="entry name" value="DUF7662"/>
    <property type="match status" value="1"/>
</dbReference>
<keyword evidence="3" id="KW-1185">Reference proteome</keyword>
<organism evidence="2 3">
    <name type="scientific">Roseibium aestuarii</name>
    <dbReference type="NCBI Taxonomy" id="2600299"/>
    <lineage>
        <taxon>Bacteria</taxon>
        <taxon>Pseudomonadati</taxon>
        <taxon>Pseudomonadota</taxon>
        <taxon>Alphaproteobacteria</taxon>
        <taxon>Hyphomicrobiales</taxon>
        <taxon>Stappiaceae</taxon>
        <taxon>Roseibium</taxon>
    </lineage>
</organism>
<accession>A0ABW4K1D5</accession>
<dbReference type="InterPro" id="IPR056079">
    <property type="entry name" value="DUF7662"/>
</dbReference>
<evidence type="ECO:0000313" key="2">
    <source>
        <dbReference type="EMBL" id="MFD1697188.1"/>
    </source>
</evidence>
<feature type="domain" description="DUF7662" evidence="1">
    <location>
        <begin position="4"/>
        <end position="79"/>
    </location>
</feature>
<protein>
    <recommendedName>
        <fullName evidence="1">DUF7662 domain-containing protein</fullName>
    </recommendedName>
</protein>
<proteinExistence type="predicted"/>
<dbReference type="EMBL" id="JBHUFA010000015">
    <property type="protein sequence ID" value="MFD1697188.1"/>
    <property type="molecule type" value="Genomic_DNA"/>
</dbReference>
<dbReference type="RefSeq" id="WP_149893448.1">
    <property type="nucleotide sequence ID" value="NZ_JBHUFA010000015.1"/>
</dbReference>